<proteinExistence type="inferred from homology"/>
<dbReference type="InterPro" id="IPR008179">
    <property type="entry name" value="HisE"/>
</dbReference>
<evidence type="ECO:0000256" key="17">
    <source>
        <dbReference type="RuleBase" id="RU003657"/>
    </source>
</evidence>
<dbReference type="InterPro" id="IPR006062">
    <property type="entry name" value="His_biosynth"/>
</dbReference>
<evidence type="ECO:0000256" key="14">
    <source>
        <dbReference type="ARBA" id="ARBA00023102"/>
    </source>
</evidence>
<dbReference type="InterPro" id="IPR021130">
    <property type="entry name" value="PRib-ATP_PPHydrolase-like"/>
</dbReference>
<dbReference type="InterPro" id="IPR011060">
    <property type="entry name" value="RibuloseP-bd_barrel"/>
</dbReference>
<comment type="catalytic activity">
    <reaction evidence="1 16">
        <text>1-(5-phospho-beta-D-ribosyl)-5'-AMP + H2O = 1-(5-phospho-beta-D-ribosyl)-5-[(5-phospho-beta-D-ribosylamino)methylideneamino]imidazole-4-carboxamide</text>
        <dbReference type="Rhea" id="RHEA:20049"/>
        <dbReference type="ChEBI" id="CHEBI:15377"/>
        <dbReference type="ChEBI" id="CHEBI:58435"/>
        <dbReference type="ChEBI" id="CHEBI:59457"/>
        <dbReference type="EC" id="3.5.4.19"/>
    </reaction>
</comment>
<evidence type="ECO:0000256" key="5">
    <source>
        <dbReference type="ARBA" id="ARBA00005204"/>
    </source>
</evidence>
<evidence type="ECO:0000256" key="8">
    <source>
        <dbReference type="ARBA" id="ARBA00009667"/>
    </source>
</evidence>
<dbReference type="NCBIfam" id="NF002747">
    <property type="entry name" value="PRK02759.1"/>
    <property type="match status" value="1"/>
</dbReference>
<dbReference type="PANTHER" id="PTHR42945">
    <property type="entry name" value="HISTIDINE BIOSYNTHESIS BIFUNCTIONAL PROTEIN"/>
    <property type="match status" value="1"/>
</dbReference>
<comment type="similarity">
    <text evidence="6 16">In the C-terminal section; belongs to the PRA-PH family.</text>
</comment>
<dbReference type="EMBL" id="CP102290">
    <property type="protein sequence ID" value="UWP59639.1"/>
    <property type="molecule type" value="Genomic_DNA"/>
</dbReference>
<dbReference type="InterPro" id="IPR002496">
    <property type="entry name" value="PRib_AMP_CycHydrolase_dom"/>
</dbReference>
<organism evidence="19 20">
    <name type="scientific">Ruminococcus gauvreauii</name>
    <dbReference type="NCBI Taxonomy" id="438033"/>
    <lineage>
        <taxon>Bacteria</taxon>
        <taxon>Bacillati</taxon>
        <taxon>Bacillota</taxon>
        <taxon>Clostridia</taxon>
        <taxon>Eubacteriales</taxon>
        <taxon>Oscillospiraceae</taxon>
        <taxon>Ruminococcus</taxon>
    </lineage>
</organism>
<dbReference type="Gene3D" id="3.10.20.810">
    <property type="entry name" value="Phosphoribosyl-AMP cyclohydrolase"/>
    <property type="match status" value="1"/>
</dbReference>
<name>A0ABY5VGB1_9FIRM</name>
<gene>
    <name evidence="16 19" type="primary">hisIE</name>
    <name evidence="16" type="synonym">hisI</name>
    <name evidence="19" type="ORF">NQ502_00830</name>
</gene>
<evidence type="ECO:0000256" key="12">
    <source>
        <dbReference type="ARBA" id="ARBA00022801"/>
    </source>
</evidence>
<comment type="subcellular location">
    <subcellularLocation>
        <location evidence="3 16">Cytoplasm</location>
    </subcellularLocation>
</comment>
<keyword evidence="10 16" id="KW-0028">Amino-acid biosynthesis</keyword>
<keyword evidence="13 16" id="KW-0067">ATP-binding</keyword>
<dbReference type="HAMAP" id="MF_01020">
    <property type="entry name" value="HisE"/>
    <property type="match status" value="1"/>
</dbReference>
<dbReference type="Gene3D" id="3.20.20.70">
    <property type="entry name" value="Aldolase class I"/>
    <property type="match status" value="1"/>
</dbReference>
<dbReference type="InterPro" id="IPR023019">
    <property type="entry name" value="His_synth_HisIE"/>
</dbReference>
<dbReference type="NCBIfam" id="TIGR03188">
    <property type="entry name" value="histidine_hisI"/>
    <property type="match status" value="1"/>
</dbReference>
<accession>A0ABY5VGB1</accession>
<evidence type="ECO:0000256" key="1">
    <source>
        <dbReference type="ARBA" id="ARBA00000024"/>
    </source>
</evidence>
<dbReference type="CDD" id="cd11534">
    <property type="entry name" value="NTP-PPase_HisIE_like"/>
    <property type="match status" value="1"/>
</dbReference>
<protein>
    <recommendedName>
        <fullName evidence="16">Histidine biosynthesis bifunctional protein HisIE</fullName>
    </recommendedName>
    <domain>
        <recommendedName>
            <fullName evidence="16">Phosphoribosyl-AMP cyclohydrolase</fullName>
            <shortName evidence="16">PRA-CH</shortName>
            <ecNumber evidence="16">3.5.4.19</ecNumber>
        </recommendedName>
    </domain>
    <domain>
        <recommendedName>
            <fullName evidence="16">Phosphoribosyl-ATP pyrophosphatase</fullName>
            <shortName evidence="16">PRA-PH</shortName>
            <ecNumber evidence="16">3.6.1.31</ecNumber>
        </recommendedName>
    </domain>
</protein>
<dbReference type="Gene3D" id="1.10.287.1080">
    <property type="entry name" value="MazG-like"/>
    <property type="match status" value="1"/>
</dbReference>
<evidence type="ECO:0000313" key="19">
    <source>
        <dbReference type="EMBL" id="UWP59639.1"/>
    </source>
</evidence>
<evidence type="ECO:0000256" key="15">
    <source>
        <dbReference type="ARBA" id="ARBA00023268"/>
    </source>
</evidence>
<dbReference type="GO" id="GO:0004636">
    <property type="term" value="F:phosphoribosyl-ATP diphosphatase activity"/>
    <property type="evidence" value="ECO:0007669"/>
    <property type="project" value="UniProtKB-EC"/>
</dbReference>
<keyword evidence="9 16" id="KW-0963">Cytoplasm</keyword>
<evidence type="ECO:0000256" key="16">
    <source>
        <dbReference type="HAMAP-Rule" id="MF_01019"/>
    </source>
</evidence>
<dbReference type="SUPFAM" id="SSF141734">
    <property type="entry name" value="HisI-like"/>
    <property type="match status" value="1"/>
</dbReference>
<dbReference type="PANTHER" id="PTHR42945:SF1">
    <property type="entry name" value="HISTIDINE BIOSYNTHESIS BIFUNCTIONAL PROTEIN HIS7"/>
    <property type="match status" value="1"/>
</dbReference>
<sequence length="429" mass="48176">MGMKTIVPCIYLFSGQAVAGFKERNVFECKDVKELAGFYSDNGADEILVFDLSSDDASHEEAIGNIKNICATAEVPVMAAGNIKRMEDVKKLIYAGCAKAVLNFSKSSNVELLEEVSKKFGKEKIAVCIAKKEEFTDHQTMIEEYASQVICLKEILQEEVRSVSGISILLLCDRMEEEQVISALQSEAVDGVTGAWVSALDAQLMQLKRTCKENGISVNTFESKIPWSQFKTNSDGMVPVIVQDYKTEEVLMLAYMNEEAFDTTLATGKMTYWSRSRDELWTKGLTSGHVQYVKSLTIDCDSDTILARVSQVGAACHTGNRTCFFRELVKKEYDDTNPLRVFQNVYDVIMDRKIHPKEGSYTNYLFDKGIDKILKKVGEECTEIVIAAKNPDKEEIKYEISDFLYHVMVLMAEKGVAWEDITAELAHRS</sequence>
<evidence type="ECO:0000256" key="11">
    <source>
        <dbReference type="ARBA" id="ARBA00022741"/>
    </source>
</evidence>
<dbReference type="Pfam" id="PF01503">
    <property type="entry name" value="PRA-PH"/>
    <property type="match status" value="1"/>
</dbReference>
<evidence type="ECO:0000256" key="10">
    <source>
        <dbReference type="ARBA" id="ARBA00022605"/>
    </source>
</evidence>
<dbReference type="SUPFAM" id="SSF51366">
    <property type="entry name" value="Ribulose-phoshate binding barrel"/>
    <property type="match status" value="1"/>
</dbReference>
<dbReference type="GO" id="GO:0004635">
    <property type="term" value="F:phosphoribosyl-AMP cyclohydrolase activity"/>
    <property type="evidence" value="ECO:0007669"/>
    <property type="project" value="UniProtKB-EC"/>
</dbReference>
<feature type="region of interest" description="Phosphoribosyl-AMP cyclohydrolase" evidence="16">
    <location>
        <begin position="1"/>
        <end position="341"/>
    </location>
</feature>
<dbReference type="HAMAP" id="MF_01021">
    <property type="entry name" value="HisI"/>
    <property type="match status" value="1"/>
</dbReference>
<dbReference type="Proteomes" id="UP001060164">
    <property type="component" value="Chromosome"/>
</dbReference>
<evidence type="ECO:0000256" key="13">
    <source>
        <dbReference type="ARBA" id="ARBA00022840"/>
    </source>
</evidence>
<dbReference type="Pfam" id="PF00977">
    <property type="entry name" value="His_biosynth"/>
    <property type="match status" value="1"/>
</dbReference>
<feature type="region of interest" description="Phosphoribosyl-ATP pyrophosphohydrolase" evidence="16">
    <location>
        <begin position="342"/>
        <end position="429"/>
    </location>
</feature>
<evidence type="ECO:0000256" key="9">
    <source>
        <dbReference type="ARBA" id="ARBA00022490"/>
    </source>
</evidence>
<dbReference type="InterPro" id="IPR026660">
    <property type="entry name" value="PRA-CH"/>
</dbReference>
<evidence type="ECO:0000256" key="4">
    <source>
        <dbReference type="ARBA" id="ARBA00005169"/>
    </source>
</evidence>
<dbReference type="InterPro" id="IPR013785">
    <property type="entry name" value="Aldolase_TIM"/>
</dbReference>
<comment type="similarity">
    <text evidence="7 16">In the N-terminal section; belongs to the PRA-CH family.</text>
</comment>
<dbReference type="SUPFAM" id="SSF101386">
    <property type="entry name" value="all-alpha NTP pyrophosphatases"/>
    <property type="match status" value="1"/>
</dbReference>
<dbReference type="InterPro" id="IPR038019">
    <property type="entry name" value="PRib_AMP_CycHydrolase_sf"/>
</dbReference>
<comment type="pathway">
    <text evidence="5 16">Amino-acid biosynthesis; L-histidine biosynthesis; L-histidine from 5-phospho-alpha-D-ribose 1-diphosphate: step 2/9.</text>
</comment>
<dbReference type="HAMAP" id="MF_01019">
    <property type="entry name" value="HisIE"/>
    <property type="match status" value="1"/>
</dbReference>
<reference evidence="19" key="1">
    <citation type="journal article" date="2022" name="Cell">
        <title>Design, construction, and in vivo augmentation of a complex gut microbiome.</title>
        <authorList>
            <person name="Cheng A.G."/>
            <person name="Ho P.Y."/>
            <person name="Aranda-Diaz A."/>
            <person name="Jain S."/>
            <person name="Yu F.B."/>
            <person name="Meng X."/>
            <person name="Wang M."/>
            <person name="Iakiviak M."/>
            <person name="Nagashima K."/>
            <person name="Zhao A."/>
            <person name="Murugkar P."/>
            <person name="Patil A."/>
            <person name="Atabakhsh K."/>
            <person name="Weakley A."/>
            <person name="Yan J."/>
            <person name="Brumbaugh A.R."/>
            <person name="Higginbottom S."/>
            <person name="Dimas A."/>
            <person name="Shiver A.L."/>
            <person name="Deutschbauer A."/>
            <person name="Neff N."/>
            <person name="Sonnenburg J.L."/>
            <person name="Huang K.C."/>
            <person name="Fischbach M.A."/>
        </authorList>
    </citation>
    <scope>NUCLEOTIDE SEQUENCE</scope>
    <source>
        <strain evidence="19">DSM 19829</strain>
    </source>
</reference>
<feature type="domain" description="Phosphoribosyl-AMP cyclohydrolase" evidence="18">
    <location>
        <begin position="252"/>
        <end position="325"/>
    </location>
</feature>
<keyword evidence="12 16" id="KW-0378">Hydrolase</keyword>
<evidence type="ECO:0000256" key="3">
    <source>
        <dbReference type="ARBA" id="ARBA00004496"/>
    </source>
</evidence>
<keyword evidence="15 16" id="KW-0511">Multifunctional enzyme</keyword>
<comment type="catalytic activity">
    <reaction evidence="2 16">
        <text>1-(5-phospho-beta-D-ribosyl)-ATP + H2O = 1-(5-phospho-beta-D-ribosyl)-5'-AMP + diphosphate + H(+)</text>
        <dbReference type="Rhea" id="RHEA:22828"/>
        <dbReference type="ChEBI" id="CHEBI:15377"/>
        <dbReference type="ChEBI" id="CHEBI:15378"/>
        <dbReference type="ChEBI" id="CHEBI:33019"/>
        <dbReference type="ChEBI" id="CHEBI:59457"/>
        <dbReference type="ChEBI" id="CHEBI:73183"/>
        <dbReference type="EC" id="3.6.1.31"/>
    </reaction>
</comment>
<evidence type="ECO:0000256" key="6">
    <source>
        <dbReference type="ARBA" id="ARBA00007731"/>
    </source>
</evidence>
<dbReference type="Pfam" id="PF01502">
    <property type="entry name" value="PRA-CH"/>
    <property type="match status" value="1"/>
</dbReference>
<keyword evidence="11 16" id="KW-0547">Nucleotide-binding</keyword>
<evidence type="ECO:0000256" key="2">
    <source>
        <dbReference type="ARBA" id="ARBA00001460"/>
    </source>
</evidence>
<evidence type="ECO:0000313" key="20">
    <source>
        <dbReference type="Proteomes" id="UP001060164"/>
    </source>
</evidence>
<comment type="similarity">
    <text evidence="8 17">Belongs to the HisA/HisF family.</text>
</comment>
<dbReference type="EC" id="3.5.4.19" evidence="16"/>
<evidence type="ECO:0000259" key="18">
    <source>
        <dbReference type="Pfam" id="PF01502"/>
    </source>
</evidence>
<dbReference type="NCBIfam" id="NF000768">
    <property type="entry name" value="PRK00051.1"/>
    <property type="match status" value="1"/>
</dbReference>
<keyword evidence="14 16" id="KW-0368">Histidine biosynthesis</keyword>
<dbReference type="EC" id="3.6.1.31" evidence="16"/>
<comment type="pathway">
    <text evidence="4 16">Amino-acid biosynthesis; L-histidine biosynthesis; L-histidine from 5-phospho-alpha-D-ribose 1-diphosphate: step 3/9.</text>
</comment>
<evidence type="ECO:0000256" key="7">
    <source>
        <dbReference type="ARBA" id="ARBA00008299"/>
    </source>
</evidence>
<keyword evidence="20" id="KW-1185">Reference proteome</keyword>